<gene>
    <name evidence="2" type="ORF">Psi02_65940</name>
</gene>
<sequence length="385" mass="41052">MARSWTELPTNRVIRLTGASREALALSLEPLPDGAPAVLTYAATVAPTASAMVESVLSELETAAVALYPAWLPDAEGIAPGGAGVGAVRVLALEMASGTHHFGPFVADLAQTSLRGEAPGPTRFPPEVRAAGLARVLAAAFGRPRAALLIDVPEGLSARDEDVLLAGCEWLAHRAGMGMWLTGARLASVDRLETAMVRLPPEVAAIARDVPDAPVRPAVTAHTSEGPVRAGSAPAPAYRGAFLPPSGMREPGLREPAVRYPAVAGRPHPASAAEHALERALAACDWAAGRAWNQTHQSHPLALSIRLDLLWRQERCVVEIDGPEHREAVRFEADRRRDVQLQLDGYAVLRFTNAQIASDLETVVRQLERFVVSRRPGTFEGSRDV</sequence>
<dbReference type="RefSeq" id="WP_203979668.1">
    <property type="nucleotide sequence ID" value="NZ_BAAAKY010000046.1"/>
</dbReference>
<evidence type="ECO:0000313" key="3">
    <source>
        <dbReference type="Proteomes" id="UP000644610"/>
    </source>
</evidence>
<keyword evidence="3" id="KW-1185">Reference proteome</keyword>
<evidence type="ECO:0000259" key="1">
    <source>
        <dbReference type="Pfam" id="PF04480"/>
    </source>
</evidence>
<feature type="domain" description="DUF559" evidence="1">
    <location>
        <begin position="307"/>
        <end position="369"/>
    </location>
</feature>
<dbReference type="InterPro" id="IPR011335">
    <property type="entry name" value="Restrct_endonuc-II-like"/>
</dbReference>
<dbReference type="Proteomes" id="UP000644610">
    <property type="component" value="Unassembled WGS sequence"/>
</dbReference>
<name>A0A8J3USZ5_9ACTN</name>
<proteinExistence type="predicted"/>
<organism evidence="2 3">
    <name type="scientific">Planotetraspora silvatica</name>
    <dbReference type="NCBI Taxonomy" id="234614"/>
    <lineage>
        <taxon>Bacteria</taxon>
        <taxon>Bacillati</taxon>
        <taxon>Actinomycetota</taxon>
        <taxon>Actinomycetes</taxon>
        <taxon>Streptosporangiales</taxon>
        <taxon>Streptosporangiaceae</taxon>
        <taxon>Planotetraspora</taxon>
    </lineage>
</organism>
<dbReference type="Gene3D" id="3.40.960.10">
    <property type="entry name" value="VSR Endonuclease"/>
    <property type="match status" value="1"/>
</dbReference>
<dbReference type="Pfam" id="PF04480">
    <property type="entry name" value="DUF559"/>
    <property type="match status" value="1"/>
</dbReference>
<dbReference type="AlphaFoldDB" id="A0A8J3USZ5"/>
<dbReference type="EMBL" id="BOOQ01000049">
    <property type="protein sequence ID" value="GII50170.1"/>
    <property type="molecule type" value="Genomic_DNA"/>
</dbReference>
<accession>A0A8J3USZ5</accession>
<protein>
    <recommendedName>
        <fullName evidence="1">DUF559 domain-containing protein</fullName>
    </recommendedName>
</protein>
<dbReference type="InterPro" id="IPR007569">
    <property type="entry name" value="DUF559"/>
</dbReference>
<comment type="caution">
    <text evidence="2">The sequence shown here is derived from an EMBL/GenBank/DDBJ whole genome shotgun (WGS) entry which is preliminary data.</text>
</comment>
<evidence type="ECO:0000313" key="2">
    <source>
        <dbReference type="EMBL" id="GII50170.1"/>
    </source>
</evidence>
<dbReference type="SUPFAM" id="SSF52980">
    <property type="entry name" value="Restriction endonuclease-like"/>
    <property type="match status" value="1"/>
</dbReference>
<reference evidence="2" key="1">
    <citation type="submission" date="2021-01" db="EMBL/GenBank/DDBJ databases">
        <title>Whole genome shotgun sequence of Planotetraspora silvatica NBRC 100141.</title>
        <authorList>
            <person name="Komaki H."/>
            <person name="Tamura T."/>
        </authorList>
    </citation>
    <scope>NUCLEOTIDE SEQUENCE</scope>
    <source>
        <strain evidence="2">NBRC 100141</strain>
    </source>
</reference>